<reference evidence="1" key="1">
    <citation type="submission" date="2022-07" db="EMBL/GenBank/DDBJ databases">
        <title>Genome Sequence of Phlebia brevispora.</title>
        <authorList>
            <person name="Buettner E."/>
        </authorList>
    </citation>
    <scope>NUCLEOTIDE SEQUENCE</scope>
    <source>
        <strain evidence="1">MPL23</strain>
    </source>
</reference>
<evidence type="ECO:0000313" key="2">
    <source>
        <dbReference type="Proteomes" id="UP001148662"/>
    </source>
</evidence>
<keyword evidence="2" id="KW-1185">Reference proteome</keyword>
<organism evidence="1 2">
    <name type="scientific">Phlebia brevispora</name>
    <dbReference type="NCBI Taxonomy" id="194682"/>
    <lineage>
        <taxon>Eukaryota</taxon>
        <taxon>Fungi</taxon>
        <taxon>Dikarya</taxon>
        <taxon>Basidiomycota</taxon>
        <taxon>Agaricomycotina</taxon>
        <taxon>Agaricomycetes</taxon>
        <taxon>Polyporales</taxon>
        <taxon>Meruliaceae</taxon>
        <taxon>Phlebia</taxon>
    </lineage>
</organism>
<protein>
    <submittedName>
        <fullName evidence="1">Uncharacterized protein</fullName>
    </submittedName>
</protein>
<dbReference type="EMBL" id="JANHOG010000501">
    <property type="protein sequence ID" value="KAJ3553768.1"/>
    <property type="molecule type" value="Genomic_DNA"/>
</dbReference>
<proteinExistence type="predicted"/>
<sequence>MSPLNSVVNAAASAAESIVVSVLNNVRHGSLTMRTSTSTYMFPPSASAEGAARIVTPDQLTATIVVRNPNFFLRLLLSGDLGFAEAYMFGEVDITPDDLVRVFLIFIKNREAFSNLETSPLVKLLELPGRIIAKVASPLTRFIGFSTSGLANVLADARANISAHYDLGNEMFEGFLSRDMTYSCAIFPTLDGDCDMRSPPLPLRSSGSDSEDEVTTGASTPTLGSDDGDKYVKDEDELYDAQMRKIRHILRKADIHPGHRVLEIGSGWGALSLRLLQTVPGTNVDTLTLSTQQAEYVRARVEEASCELPTRPDISDHDEQERLKGKDVSLKDRLRVHLMDYRSMPPEWKGTFDRVISVEMVEAVGREYLETYFAAIDWALKKDTGVAVIQGITIPEGRYEEYVKREDFIRKWESFIYDTYLPRPSVFPGGILPTCSGLVSAITNGSKGRLVVDSISNIGPHYARTLREWRRRFEAGFGDHGVIEEALKKEHPELMSGPNGEEEIEVFRRKWIYYFVYCEAGFTARIIGDHIITFGREGNQEYSCQIMA</sequence>
<accession>A0ACC1T5S4</accession>
<name>A0ACC1T5S4_9APHY</name>
<gene>
    <name evidence="1" type="ORF">NM688_g3441</name>
</gene>
<evidence type="ECO:0000313" key="1">
    <source>
        <dbReference type="EMBL" id="KAJ3553768.1"/>
    </source>
</evidence>
<comment type="caution">
    <text evidence="1">The sequence shown here is derived from an EMBL/GenBank/DDBJ whole genome shotgun (WGS) entry which is preliminary data.</text>
</comment>
<dbReference type="Proteomes" id="UP001148662">
    <property type="component" value="Unassembled WGS sequence"/>
</dbReference>